<dbReference type="STRING" id="1094619.G4YGM6"/>
<evidence type="ECO:0000313" key="9">
    <source>
        <dbReference type="Proteomes" id="UP000002640"/>
    </source>
</evidence>
<dbReference type="PANTHER" id="PTHR10953:SF162">
    <property type="entry name" value="SUMO-ACTIVATING ENZYME SUBUNIT 1"/>
    <property type="match status" value="1"/>
</dbReference>
<dbReference type="FunCoup" id="G4YGM6">
    <property type="interactions" value="556"/>
</dbReference>
<dbReference type="InterPro" id="IPR000594">
    <property type="entry name" value="ThiF_NAD_FAD-bd"/>
</dbReference>
<dbReference type="GO" id="GO:0016925">
    <property type="term" value="P:protein sumoylation"/>
    <property type="evidence" value="ECO:0007669"/>
    <property type="project" value="TreeGrafter"/>
</dbReference>
<dbReference type="EMBL" id="JH159151">
    <property type="protein sequence ID" value="EGZ26560.1"/>
    <property type="molecule type" value="Genomic_DNA"/>
</dbReference>
<dbReference type="GeneID" id="20654037"/>
<dbReference type="AlphaFoldDB" id="G4YGM6"/>
<dbReference type="SMR" id="G4YGM6"/>
<protein>
    <recommendedName>
        <fullName evidence="6">Ubiquitin-like 1-activating enzyme E1A</fullName>
    </recommendedName>
</protein>
<keyword evidence="4" id="KW-0833">Ubl conjugation pathway</keyword>
<dbReference type="KEGG" id="psoj:PHYSODRAFT_471007"/>
<evidence type="ECO:0000256" key="2">
    <source>
        <dbReference type="ARBA" id="ARBA00004718"/>
    </source>
</evidence>
<dbReference type="InterPro" id="IPR045886">
    <property type="entry name" value="ThiF/MoeB/HesA"/>
</dbReference>
<feature type="domain" description="THIF-type NAD/FAD binding fold" evidence="7">
    <location>
        <begin position="18"/>
        <end position="318"/>
    </location>
</feature>
<keyword evidence="9" id="KW-1185">Reference proteome</keyword>
<dbReference type="PANTHER" id="PTHR10953">
    <property type="entry name" value="UBIQUITIN-ACTIVATING ENZYME E1"/>
    <property type="match status" value="1"/>
</dbReference>
<dbReference type="GO" id="GO:0005737">
    <property type="term" value="C:cytoplasm"/>
    <property type="evidence" value="ECO:0007669"/>
    <property type="project" value="TreeGrafter"/>
</dbReference>
<dbReference type="PRINTS" id="PR01849">
    <property type="entry name" value="UBIQUITINACT"/>
</dbReference>
<organism evidence="8 9">
    <name type="scientific">Phytophthora sojae (strain P6497)</name>
    <name type="common">Soybean stem and root rot agent</name>
    <name type="synonym">Phytophthora megasperma f. sp. glycines</name>
    <dbReference type="NCBI Taxonomy" id="1094619"/>
    <lineage>
        <taxon>Eukaryota</taxon>
        <taxon>Sar</taxon>
        <taxon>Stramenopiles</taxon>
        <taxon>Oomycota</taxon>
        <taxon>Peronosporomycetes</taxon>
        <taxon>Peronosporales</taxon>
        <taxon>Peronosporaceae</taxon>
        <taxon>Phytophthora</taxon>
    </lineage>
</organism>
<comment type="pathway">
    <text evidence="2">Protein modification; protein sumoylation.</text>
</comment>
<dbReference type="OMA" id="EFFGQFD"/>
<sequence length="320" mass="34699">MAEEQQATTFSAAEAAVYDRQMRLWGVEAQKRLQSSRVLVSGLSALGSELVKNLVLAGMGVTLHDTQRATSAAAASQFFLSEADVGSNRAEACLPRVQELNPLVQVSSETKPLAELPDEFFTQFTVVCLVGADLKTELRVDALCRAAGTAFFAARSFGFDGIVFADLGAHTFRRSAVGADATPSEPVIVHFPTLEQAQKVQWSSLQSARKRAPQLPQVFVKNQLLQGYKSQKGVITNNHEVDFIQYAREQFAANGLSEDYLTPNELQALVRVADADLVPVCAIVAGILGQEVIKAISQKDEPICNYFCFDGVTGTVRRIG</sequence>
<dbReference type="RefSeq" id="XP_009513835.1">
    <property type="nucleotide sequence ID" value="XM_009515540.1"/>
</dbReference>
<dbReference type="SUPFAM" id="SSF69572">
    <property type="entry name" value="Activating enzymes of the ubiquitin-like proteins"/>
    <property type="match status" value="1"/>
</dbReference>
<dbReference type="InterPro" id="IPR000011">
    <property type="entry name" value="UBQ/SUMO-activ_enz_E1-like"/>
</dbReference>
<dbReference type="Proteomes" id="UP000002640">
    <property type="component" value="Unassembled WGS sequence"/>
</dbReference>
<accession>G4YGM6</accession>
<keyword evidence="5" id="KW-0539">Nucleus</keyword>
<name>G4YGM6_PHYSP</name>
<dbReference type="Pfam" id="PF00899">
    <property type="entry name" value="ThiF"/>
    <property type="match status" value="1"/>
</dbReference>
<comment type="similarity">
    <text evidence="3">Belongs to the ubiquitin-activating E1 family.</text>
</comment>
<evidence type="ECO:0000256" key="1">
    <source>
        <dbReference type="ARBA" id="ARBA00004123"/>
    </source>
</evidence>
<dbReference type="GO" id="GO:0031510">
    <property type="term" value="C:SUMO activating enzyme complex"/>
    <property type="evidence" value="ECO:0007669"/>
    <property type="project" value="TreeGrafter"/>
</dbReference>
<evidence type="ECO:0000313" key="8">
    <source>
        <dbReference type="EMBL" id="EGZ26560.1"/>
    </source>
</evidence>
<dbReference type="Gene3D" id="3.40.50.720">
    <property type="entry name" value="NAD(P)-binding Rossmann-like Domain"/>
    <property type="match status" value="1"/>
</dbReference>
<gene>
    <name evidence="8" type="ORF">PHYSODRAFT_471007</name>
</gene>
<proteinExistence type="inferred from homology"/>
<evidence type="ECO:0000256" key="3">
    <source>
        <dbReference type="ARBA" id="ARBA00005673"/>
    </source>
</evidence>
<evidence type="ECO:0000256" key="6">
    <source>
        <dbReference type="ARBA" id="ARBA00044354"/>
    </source>
</evidence>
<reference evidence="8 9" key="1">
    <citation type="journal article" date="2006" name="Science">
        <title>Phytophthora genome sequences uncover evolutionary origins and mechanisms of pathogenesis.</title>
        <authorList>
            <person name="Tyler B.M."/>
            <person name="Tripathy S."/>
            <person name="Zhang X."/>
            <person name="Dehal P."/>
            <person name="Jiang R.H."/>
            <person name="Aerts A."/>
            <person name="Arredondo F.D."/>
            <person name="Baxter L."/>
            <person name="Bensasson D."/>
            <person name="Beynon J.L."/>
            <person name="Chapman J."/>
            <person name="Damasceno C.M."/>
            <person name="Dorrance A.E."/>
            <person name="Dou D."/>
            <person name="Dickerman A.W."/>
            <person name="Dubchak I.L."/>
            <person name="Garbelotto M."/>
            <person name="Gijzen M."/>
            <person name="Gordon S.G."/>
            <person name="Govers F."/>
            <person name="Grunwald N.J."/>
            <person name="Huang W."/>
            <person name="Ivors K.L."/>
            <person name="Jones R.W."/>
            <person name="Kamoun S."/>
            <person name="Krampis K."/>
            <person name="Lamour K.H."/>
            <person name="Lee M.K."/>
            <person name="McDonald W.H."/>
            <person name="Medina M."/>
            <person name="Meijer H.J."/>
            <person name="Nordberg E.K."/>
            <person name="Maclean D.J."/>
            <person name="Ospina-Giraldo M.D."/>
            <person name="Morris P.F."/>
            <person name="Phuntumart V."/>
            <person name="Putnam N.H."/>
            <person name="Rash S."/>
            <person name="Rose J.K."/>
            <person name="Sakihama Y."/>
            <person name="Salamov A.A."/>
            <person name="Savidor A."/>
            <person name="Scheuring C.F."/>
            <person name="Smith B.M."/>
            <person name="Sobral B.W."/>
            <person name="Terry A."/>
            <person name="Torto-Alalibo T.A."/>
            <person name="Win J."/>
            <person name="Xu Z."/>
            <person name="Zhang H."/>
            <person name="Grigoriev I.V."/>
            <person name="Rokhsar D.S."/>
            <person name="Boore J.L."/>
        </authorList>
    </citation>
    <scope>NUCLEOTIDE SEQUENCE [LARGE SCALE GENOMIC DNA]</scope>
    <source>
        <strain evidence="8 9">P6497</strain>
    </source>
</reference>
<evidence type="ECO:0000256" key="5">
    <source>
        <dbReference type="ARBA" id="ARBA00023242"/>
    </source>
</evidence>
<dbReference type="GO" id="GO:0019948">
    <property type="term" value="F:SUMO activating enzyme activity"/>
    <property type="evidence" value="ECO:0007669"/>
    <property type="project" value="TreeGrafter"/>
</dbReference>
<evidence type="ECO:0000259" key="7">
    <source>
        <dbReference type="Pfam" id="PF00899"/>
    </source>
</evidence>
<dbReference type="InterPro" id="IPR035985">
    <property type="entry name" value="Ubiquitin-activating_enz"/>
</dbReference>
<evidence type="ECO:0000256" key="4">
    <source>
        <dbReference type="ARBA" id="ARBA00022786"/>
    </source>
</evidence>
<dbReference type="InParanoid" id="G4YGM6"/>
<comment type="subcellular location">
    <subcellularLocation>
        <location evidence="1">Nucleus</location>
    </subcellularLocation>
</comment>